<feature type="binding site" evidence="4">
    <location>
        <position position="130"/>
    </location>
    <ligand>
        <name>substrate</name>
    </ligand>
</feature>
<keyword evidence="2" id="KW-0784">Thiamine biosynthesis</keyword>
<dbReference type="EC" id="3.5.99.2" evidence="2"/>
<dbReference type="UniPathway" id="UPA00060"/>
<keyword evidence="7" id="KW-1185">Reference proteome</keyword>
<feature type="active site" description="Proton donor" evidence="3">
    <location>
        <position position="196"/>
    </location>
</feature>
<feature type="binding site" evidence="4">
    <location>
        <position position="81"/>
    </location>
    <ligand>
        <name>substrate</name>
    </ligand>
</feature>
<comment type="pathway">
    <text evidence="1 2">Cofactor biosynthesis; thiamine diphosphate biosynthesis.</text>
</comment>
<dbReference type="GO" id="GO:0009229">
    <property type="term" value="P:thiamine diphosphate biosynthetic process"/>
    <property type="evidence" value="ECO:0007669"/>
    <property type="project" value="UniProtKB-UniPathway"/>
</dbReference>
<dbReference type="GO" id="GO:0009228">
    <property type="term" value="P:thiamine biosynthetic process"/>
    <property type="evidence" value="ECO:0007669"/>
    <property type="project" value="UniProtKB-KW"/>
</dbReference>
<dbReference type="InterPro" id="IPR050967">
    <property type="entry name" value="Thiamine_Salvage_TenA"/>
</dbReference>
<comment type="catalytic activity">
    <reaction evidence="2">
        <text>4-amino-5-aminomethyl-2-methylpyrimidine + H2O = 4-amino-5-hydroxymethyl-2-methylpyrimidine + NH4(+)</text>
        <dbReference type="Rhea" id="RHEA:31799"/>
        <dbReference type="ChEBI" id="CHEBI:15377"/>
        <dbReference type="ChEBI" id="CHEBI:16892"/>
        <dbReference type="ChEBI" id="CHEBI:28938"/>
        <dbReference type="ChEBI" id="CHEBI:63416"/>
        <dbReference type="EC" id="3.5.99.2"/>
    </reaction>
</comment>
<dbReference type="Gene3D" id="1.20.910.10">
    <property type="entry name" value="Heme oxygenase-like"/>
    <property type="match status" value="1"/>
</dbReference>
<sequence length="206" mass="23935">MSLTCEQLIQRYSESWEKATVHPFLNECQSGKIKPEQFNTWLVQDYLFVTQFTRFLASAIANAPVTHFDVLLGGMSAIKDELNWFQEKAQERNLDLSTEKQQTCQAYCEYLHHIQNMAYPIQAVALWAIELAYNQAWQKPGKMVPPYDEFAQRWGNPNFTEYVKLLEKQADEALAEADSEVEKQATATFVKIASLEKDFWQMAYKK</sequence>
<evidence type="ECO:0000256" key="2">
    <source>
        <dbReference type="PIRNR" id="PIRNR003170"/>
    </source>
</evidence>
<dbReference type="CDD" id="cd19357">
    <property type="entry name" value="TenA_E_At3g16990-like"/>
    <property type="match status" value="1"/>
</dbReference>
<feature type="domain" description="Thiaminase-2/PQQC" evidence="5">
    <location>
        <begin position="11"/>
        <end position="205"/>
    </location>
</feature>
<evidence type="ECO:0000256" key="1">
    <source>
        <dbReference type="ARBA" id="ARBA00004948"/>
    </source>
</evidence>
<keyword evidence="2" id="KW-0378">Hydrolase</keyword>
<feature type="binding site" evidence="4">
    <location>
        <position position="45"/>
    </location>
    <ligand>
        <name>substrate</name>
    </ligand>
</feature>
<comment type="similarity">
    <text evidence="2">Belongs to the TenA family.</text>
</comment>
<evidence type="ECO:0000256" key="4">
    <source>
        <dbReference type="PIRSR" id="PIRSR003170-2"/>
    </source>
</evidence>
<accession>A0A5B8NKE5</accession>
<dbReference type="PANTHER" id="PTHR43198">
    <property type="entry name" value="BIFUNCTIONAL TH2 PROTEIN"/>
    <property type="match status" value="1"/>
</dbReference>
<reference evidence="6" key="1">
    <citation type="submission" date="2019-08" db="EMBL/GenBank/DDBJ databases">
        <title>Carotenoids and Carotenoid Binding Proteins in the Halophilic Cyanobacterium Euhalothece sp. ZM00.</title>
        <authorList>
            <person name="Cho S.M."/>
            <person name="Song J.Y."/>
            <person name="Park Y.-I."/>
        </authorList>
    </citation>
    <scope>NUCLEOTIDE SEQUENCE [LARGE SCALE GENOMIC DNA]</scope>
    <source>
        <strain evidence="6">Z-M001</strain>
    </source>
</reference>
<dbReference type="Pfam" id="PF03070">
    <property type="entry name" value="TENA_THI-4"/>
    <property type="match status" value="1"/>
</dbReference>
<dbReference type="Proteomes" id="UP000318453">
    <property type="component" value="Chromosome"/>
</dbReference>
<dbReference type="GO" id="GO:0050334">
    <property type="term" value="F:thiaminase activity"/>
    <property type="evidence" value="ECO:0007669"/>
    <property type="project" value="UniProtKB-UniRule"/>
</dbReference>
<comment type="catalytic activity">
    <reaction evidence="2">
        <text>thiamine + H2O = 5-(2-hydroxyethyl)-4-methylthiazole + 4-amino-5-hydroxymethyl-2-methylpyrimidine + H(+)</text>
        <dbReference type="Rhea" id="RHEA:17509"/>
        <dbReference type="ChEBI" id="CHEBI:15377"/>
        <dbReference type="ChEBI" id="CHEBI:15378"/>
        <dbReference type="ChEBI" id="CHEBI:16892"/>
        <dbReference type="ChEBI" id="CHEBI:17957"/>
        <dbReference type="ChEBI" id="CHEBI:18385"/>
        <dbReference type="EC" id="3.5.99.2"/>
    </reaction>
</comment>
<dbReference type="KEGG" id="enn:FRE64_00575"/>
<dbReference type="InterPro" id="IPR016084">
    <property type="entry name" value="Haem_Oase-like_multi-hlx"/>
</dbReference>
<dbReference type="InterPro" id="IPR026285">
    <property type="entry name" value="TenA_E"/>
</dbReference>
<dbReference type="EMBL" id="CP042326">
    <property type="protein sequence ID" value="QDZ38569.1"/>
    <property type="molecule type" value="Genomic_DNA"/>
</dbReference>
<name>A0A5B8NKE5_9CHRO</name>
<evidence type="ECO:0000259" key="5">
    <source>
        <dbReference type="Pfam" id="PF03070"/>
    </source>
</evidence>
<dbReference type="AlphaFoldDB" id="A0A5B8NKE5"/>
<dbReference type="InterPro" id="IPR004305">
    <property type="entry name" value="Thiaminase-2/PQQC"/>
</dbReference>
<comment type="function">
    <text evidence="2">Catalyzes an amino-pyrimidine hydrolysis reaction at the C5' of the pyrimidine moiety of thiamine compounds, a reaction that is part of a thiamine salvage pathway. Thus, catalyzes the conversion of 4-amino-5-aminomethyl-2-methylpyrimidine to 4-amino-5-hydroxymethyl-2-methylpyrimidine (HMP).</text>
</comment>
<gene>
    <name evidence="6" type="ORF">FRE64_00575</name>
</gene>
<proteinExistence type="inferred from homology"/>
<evidence type="ECO:0000256" key="3">
    <source>
        <dbReference type="PIRSR" id="PIRSR003170-1"/>
    </source>
</evidence>
<dbReference type="RefSeq" id="WP_146294180.1">
    <property type="nucleotide sequence ID" value="NZ_CP042326.1"/>
</dbReference>
<evidence type="ECO:0000313" key="6">
    <source>
        <dbReference type="EMBL" id="QDZ38569.1"/>
    </source>
</evidence>
<dbReference type="PIRSF" id="PIRSF003170">
    <property type="entry name" value="Pet18p"/>
    <property type="match status" value="1"/>
</dbReference>
<protein>
    <recommendedName>
        <fullName evidence="2">Aminopyrimidine aminohydrolase</fullName>
        <ecNumber evidence="2">3.5.99.2</ecNumber>
    </recommendedName>
</protein>
<organism evidence="6 7">
    <name type="scientific">Euhalothece natronophila Z-M001</name>
    <dbReference type="NCBI Taxonomy" id="522448"/>
    <lineage>
        <taxon>Bacteria</taxon>
        <taxon>Bacillati</taxon>
        <taxon>Cyanobacteriota</taxon>
        <taxon>Cyanophyceae</taxon>
        <taxon>Oscillatoriophycideae</taxon>
        <taxon>Chroococcales</taxon>
        <taxon>Halothecacae</taxon>
        <taxon>Halothece cluster</taxon>
        <taxon>Euhalothece</taxon>
    </lineage>
</organism>
<dbReference type="GO" id="GO:0005829">
    <property type="term" value="C:cytosol"/>
    <property type="evidence" value="ECO:0007669"/>
    <property type="project" value="TreeGrafter"/>
</dbReference>
<evidence type="ECO:0000313" key="7">
    <source>
        <dbReference type="Proteomes" id="UP000318453"/>
    </source>
</evidence>
<dbReference type="SUPFAM" id="SSF48613">
    <property type="entry name" value="Heme oxygenase-like"/>
    <property type="match status" value="1"/>
</dbReference>
<dbReference type="OrthoDB" id="517083at2"/>
<dbReference type="PANTHER" id="PTHR43198:SF5">
    <property type="entry name" value="BIFUNCTIONAL TENA-E PROTEIN"/>
    <property type="match status" value="1"/>
</dbReference>